<accession>A0A315WA39</accession>
<keyword evidence="4" id="KW-0732">Signal</keyword>
<dbReference type="InterPro" id="IPR002165">
    <property type="entry name" value="Plexin_repeat"/>
</dbReference>
<dbReference type="PANTHER" id="PTHR22625:SF37">
    <property type="entry name" value="PLEXIN-A2"/>
    <property type="match status" value="1"/>
</dbReference>
<evidence type="ECO:0000313" key="7">
    <source>
        <dbReference type="Proteomes" id="UP000250572"/>
    </source>
</evidence>
<reference evidence="6 7" key="1">
    <citation type="journal article" date="2018" name="G3 (Bethesda)">
        <title>A High-Quality Reference Genome for the Invasive Mosquitofish Gambusia affinis Using a Chicago Library.</title>
        <authorList>
            <person name="Hoffberg S.L."/>
            <person name="Troendle N.J."/>
            <person name="Glenn T.C."/>
            <person name="Mahmud O."/>
            <person name="Louha S."/>
            <person name="Chalopin D."/>
            <person name="Bennetzen J.L."/>
            <person name="Mauricio R."/>
        </authorList>
    </citation>
    <scope>NUCLEOTIDE SEQUENCE [LARGE SCALE GENOMIC DNA]</scope>
    <source>
        <strain evidence="6">NE01/NJP1002.9</strain>
        <tissue evidence="6">Muscle</tissue>
    </source>
</reference>
<dbReference type="SMART" id="SM00423">
    <property type="entry name" value="PSI"/>
    <property type="match status" value="1"/>
</dbReference>
<name>A0A315WA39_GAMAF</name>
<evidence type="ECO:0000313" key="6">
    <source>
        <dbReference type="EMBL" id="PWA31872.1"/>
    </source>
</evidence>
<gene>
    <name evidence="6" type="ORF">CCH79_00006437</name>
</gene>
<organism evidence="6 7">
    <name type="scientific">Gambusia affinis</name>
    <name type="common">Western mosquitofish</name>
    <name type="synonym">Heterandria affinis</name>
    <dbReference type="NCBI Taxonomy" id="33528"/>
    <lineage>
        <taxon>Eukaryota</taxon>
        <taxon>Metazoa</taxon>
        <taxon>Chordata</taxon>
        <taxon>Craniata</taxon>
        <taxon>Vertebrata</taxon>
        <taxon>Euteleostomi</taxon>
        <taxon>Actinopterygii</taxon>
        <taxon>Neopterygii</taxon>
        <taxon>Teleostei</taxon>
        <taxon>Neoteleostei</taxon>
        <taxon>Acanthomorphata</taxon>
        <taxon>Ovalentaria</taxon>
        <taxon>Atherinomorphae</taxon>
        <taxon>Cyprinodontiformes</taxon>
        <taxon>Poeciliidae</taxon>
        <taxon>Poeciliinae</taxon>
        <taxon>Gambusia</taxon>
    </lineage>
</organism>
<dbReference type="GO" id="GO:0005886">
    <property type="term" value="C:plasma membrane"/>
    <property type="evidence" value="ECO:0007669"/>
    <property type="project" value="TreeGrafter"/>
</dbReference>
<dbReference type="GO" id="GO:0030334">
    <property type="term" value="P:regulation of cell migration"/>
    <property type="evidence" value="ECO:0007669"/>
    <property type="project" value="TreeGrafter"/>
</dbReference>
<dbReference type="AlphaFoldDB" id="A0A315WA39"/>
<dbReference type="PANTHER" id="PTHR22625">
    <property type="entry name" value="PLEXIN"/>
    <property type="match status" value="1"/>
</dbReference>
<feature type="domain" description="PSI" evidence="5">
    <location>
        <begin position="48"/>
        <end position="87"/>
    </location>
</feature>
<comment type="caution">
    <text evidence="6">The sequence shown here is derived from an EMBL/GenBank/DDBJ whole genome shotgun (WGS) entry which is preliminary data.</text>
</comment>
<evidence type="ECO:0000256" key="2">
    <source>
        <dbReference type="ARBA" id="ARBA00023136"/>
    </source>
</evidence>
<comment type="subcellular location">
    <subcellularLocation>
        <location evidence="1">Membrane</location>
    </subcellularLocation>
</comment>
<dbReference type="Proteomes" id="UP000250572">
    <property type="component" value="Unassembled WGS sequence"/>
</dbReference>
<protein>
    <recommendedName>
        <fullName evidence="5">PSI domain-containing protein</fullName>
    </recommendedName>
</protein>
<evidence type="ECO:0000256" key="1">
    <source>
        <dbReference type="ARBA" id="ARBA00004370"/>
    </source>
</evidence>
<dbReference type="GO" id="GO:0002116">
    <property type="term" value="C:semaphorin receptor complex"/>
    <property type="evidence" value="ECO:0007669"/>
    <property type="project" value="TreeGrafter"/>
</dbReference>
<proteinExistence type="predicted"/>
<feature type="signal peptide" evidence="4">
    <location>
        <begin position="1"/>
        <end position="22"/>
    </location>
</feature>
<evidence type="ECO:0000256" key="4">
    <source>
        <dbReference type="SAM" id="SignalP"/>
    </source>
</evidence>
<dbReference type="Pfam" id="PF01437">
    <property type="entry name" value="PSI"/>
    <property type="match status" value="1"/>
</dbReference>
<evidence type="ECO:0000256" key="3">
    <source>
        <dbReference type="ARBA" id="ARBA00023180"/>
    </source>
</evidence>
<dbReference type="GO" id="GO:0017154">
    <property type="term" value="F:semaphorin receptor activity"/>
    <property type="evidence" value="ECO:0007669"/>
    <property type="project" value="InterPro"/>
</dbReference>
<feature type="chain" id="PRO_5016273479" description="PSI domain-containing protein" evidence="4">
    <location>
        <begin position="23"/>
        <end position="103"/>
    </location>
</feature>
<evidence type="ECO:0000259" key="5">
    <source>
        <dbReference type="SMART" id="SM00423"/>
    </source>
</evidence>
<dbReference type="SUPFAM" id="SSF103575">
    <property type="entry name" value="Plexin repeat"/>
    <property type="match status" value="1"/>
</dbReference>
<keyword evidence="2" id="KW-0472">Membrane</keyword>
<keyword evidence="3" id="KW-0325">Glycoprotein</keyword>
<sequence>MDCQISTVSMVSFVLWDRLSVAAGFGADSTVWKLNCIFMQVTQVPIESCEQYGTCGECLSSGDPHCGWCVLHNIVLKFSLTESMKCGLSLPKSFNYQQLLGIL</sequence>
<dbReference type="Gene3D" id="3.30.1680.10">
    <property type="entry name" value="ligand-binding face of the semaphorins, domain 2"/>
    <property type="match status" value="1"/>
</dbReference>
<keyword evidence="7" id="KW-1185">Reference proteome</keyword>
<dbReference type="InterPro" id="IPR031148">
    <property type="entry name" value="Plexin"/>
</dbReference>
<dbReference type="EMBL" id="NHOQ01000244">
    <property type="protein sequence ID" value="PWA31872.1"/>
    <property type="molecule type" value="Genomic_DNA"/>
</dbReference>
<dbReference type="InterPro" id="IPR016201">
    <property type="entry name" value="PSI"/>
</dbReference>